<dbReference type="Proteomes" id="UP001230156">
    <property type="component" value="Unassembled WGS sequence"/>
</dbReference>
<dbReference type="RefSeq" id="WP_379957040.1">
    <property type="nucleotide sequence ID" value="NZ_JAUYVI010000005.1"/>
</dbReference>
<evidence type="ECO:0000256" key="1">
    <source>
        <dbReference type="ARBA" id="ARBA00023012"/>
    </source>
</evidence>
<keyword evidence="1" id="KW-0902">Two-component regulatory system</keyword>
<reference evidence="4" key="1">
    <citation type="submission" date="2023-08" db="EMBL/GenBank/DDBJ databases">
        <title>Rhodospirillaceae gen. nov., a novel taxon isolated from the Yangtze River Yuezi River estuary sludge.</title>
        <authorList>
            <person name="Ruan L."/>
        </authorList>
    </citation>
    <scope>NUCLEOTIDE SEQUENCE [LARGE SCALE GENOMIC DNA]</scope>
    <source>
        <strain evidence="4">R-7</strain>
    </source>
</reference>
<gene>
    <name evidence="3" type="ORF">Q8A70_16310</name>
</gene>
<protein>
    <submittedName>
        <fullName evidence="3">Hpt domain-containing protein</fullName>
    </submittedName>
</protein>
<feature type="domain" description="HPt" evidence="2">
    <location>
        <begin position="35"/>
        <end position="111"/>
    </location>
</feature>
<evidence type="ECO:0000259" key="2">
    <source>
        <dbReference type="Pfam" id="PF01627"/>
    </source>
</evidence>
<evidence type="ECO:0000313" key="4">
    <source>
        <dbReference type="Proteomes" id="UP001230156"/>
    </source>
</evidence>
<proteinExistence type="predicted"/>
<organism evidence="3 4">
    <name type="scientific">Dongia sedimenti</name>
    <dbReference type="NCBI Taxonomy" id="3064282"/>
    <lineage>
        <taxon>Bacteria</taxon>
        <taxon>Pseudomonadati</taxon>
        <taxon>Pseudomonadota</taxon>
        <taxon>Alphaproteobacteria</taxon>
        <taxon>Rhodospirillales</taxon>
        <taxon>Dongiaceae</taxon>
        <taxon>Dongia</taxon>
    </lineage>
</organism>
<dbReference type="InterPro" id="IPR036641">
    <property type="entry name" value="HPT_dom_sf"/>
</dbReference>
<evidence type="ECO:0000313" key="3">
    <source>
        <dbReference type="EMBL" id="MDQ7249252.1"/>
    </source>
</evidence>
<keyword evidence="4" id="KW-1185">Reference proteome</keyword>
<dbReference type="SUPFAM" id="SSF47226">
    <property type="entry name" value="Histidine-containing phosphotransfer domain, HPT domain"/>
    <property type="match status" value="1"/>
</dbReference>
<dbReference type="EMBL" id="JAUYVI010000005">
    <property type="protein sequence ID" value="MDQ7249252.1"/>
    <property type="molecule type" value="Genomic_DNA"/>
</dbReference>
<dbReference type="Pfam" id="PF01627">
    <property type="entry name" value="Hpt"/>
    <property type="match status" value="1"/>
</dbReference>
<dbReference type="Gene3D" id="1.20.120.160">
    <property type="entry name" value="HPT domain"/>
    <property type="match status" value="1"/>
</dbReference>
<comment type="caution">
    <text evidence="3">The sequence shown here is derived from an EMBL/GenBank/DDBJ whole genome shotgun (WGS) entry which is preliminary data.</text>
</comment>
<name>A0ABU0YPY3_9PROT</name>
<sequence>MHDEGDRKMEAVLARAQAAVADLAKHYGANTLGDLDQCAALLKTAREAPDRRAAAIKDLYGIAHNIKGQGGSFGYPLVTRIGHSLCTLVRQEREFSDADLGVVQAHLDALRLILTKDIKGEGGEVGARLAARLENMVKAPG</sequence>
<dbReference type="InterPro" id="IPR008207">
    <property type="entry name" value="Sig_transdc_His_kin_Hpt_dom"/>
</dbReference>
<accession>A0ABU0YPY3</accession>